<reference evidence="1" key="1">
    <citation type="journal article" date="2021" name="Antonie Van Leeuwenhoek">
        <title>Draft genome and description of Waterburya agarophytonicola gen. nov. sp. nov. (Pleurocapsales, Cyanobacteria): a seaweed symbiont.</title>
        <authorList>
            <person name="Bonthond G."/>
            <person name="Shalygin S."/>
            <person name="Bayer T."/>
            <person name="Weinberger F."/>
        </authorList>
    </citation>
    <scope>NUCLEOTIDE SEQUENCE</scope>
    <source>
        <strain evidence="1">KI4</strain>
    </source>
</reference>
<sequence>MELQVETITYSSNSDTYISKIDDFLITPMHSSIKADFSYELSSEDFADGVIKLKKVGSISAYRINLFEPERSLAILADLISQDLCFAASYFLYDDGKNYLSSQYLYYIDEVFIKPEYRQFGFALKGLAMFLENFAQGEAVSCHPCPLKDLRAKYEEKYGKRLLRRYWSKVGLNKYSIDNNILWTDDWSMPSWLKHQIFFED</sequence>
<accession>A0A964FE68</accession>
<dbReference type="RefSeq" id="WP_229638810.1">
    <property type="nucleotide sequence ID" value="NZ_JADWDC010000004.1"/>
</dbReference>
<dbReference type="EMBL" id="JADWDC010000004">
    <property type="protein sequence ID" value="MCC0175811.1"/>
    <property type="molecule type" value="Genomic_DNA"/>
</dbReference>
<name>A0A964FE68_9CYAN</name>
<evidence type="ECO:0000313" key="1">
    <source>
        <dbReference type="EMBL" id="MCC0175811.1"/>
    </source>
</evidence>
<protein>
    <submittedName>
        <fullName evidence="1">Uncharacterized protein</fullName>
    </submittedName>
</protein>
<gene>
    <name evidence="1" type="ORF">I4641_02295</name>
</gene>
<dbReference type="Proteomes" id="UP000729733">
    <property type="component" value="Unassembled WGS sequence"/>
</dbReference>
<dbReference type="AlphaFoldDB" id="A0A964FE68"/>
<proteinExistence type="predicted"/>
<organism evidence="1 2">
    <name type="scientific">Waterburya agarophytonicola KI4</name>
    <dbReference type="NCBI Taxonomy" id="2874699"/>
    <lineage>
        <taxon>Bacteria</taxon>
        <taxon>Bacillati</taxon>
        <taxon>Cyanobacteriota</taxon>
        <taxon>Cyanophyceae</taxon>
        <taxon>Pleurocapsales</taxon>
        <taxon>Hyellaceae</taxon>
        <taxon>Waterburya</taxon>
        <taxon>Waterburya agarophytonicola</taxon>
    </lineage>
</organism>
<keyword evidence="2" id="KW-1185">Reference proteome</keyword>
<comment type="caution">
    <text evidence="1">The sequence shown here is derived from an EMBL/GenBank/DDBJ whole genome shotgun (WGS) entry which is preliminary data.</text>
</comment>
<evidence type="ECO:0000313" key="2">
    <source>
        <dbReference type="Proteomes" id="UP000729733"/>
    </source>
</evidence>